<gene>
    <name evidence="7" type="ORF">PCOR1329_LOCUS70810</name>
</gene>
<dbReference type="Gene3D" id="1.10.1760.10">
    <property type="entry name" value="Actin-related protein 2/3 complex subunit 3"/>
    <property type="match status" value="1"/>
</dbReference>
<organism evidence="7 8">
    <name type="scientific">Prorocentrum cordatum</name>
    <dbReference type="NCBI Taxonomy" id="2364126"/>
    <lineage>
        <taxon>Eukaryota</taxon>
        <taxon>Sar</taxon>
        <taxon>Alveolata</taxon>
        <taxon>Dinophyceae</taxon>
        <taxon>Prorocentrales</taxon>
        <taxon>Prorocentraceae</taxon>
        <taxon>Prorocentrum</taxon>
    </lineage>
</organism>
<proteinExistence type="inferred from homology"/>
<dbReference type="InterPro" id="IPR036753">
    <property type="entry name" value="ARPC3_sf"/>
</dbReference>
<evidence type="ECO:0000313" key="8">
    <source>
        <dbReference type="Proteomes" id="UP001189429"/>
    </source>
</evidence>
<protein>
    <recommendedName>
        <fullName evidence="9">Actin-related protein 2/3 complex subunit 3</fullName>
    </recommendedName>
</protein>
<feature type="chain" id="PRO_5047202271" description="Actin-related protein 2/3 complex subunit 3" evidence="6">
    <location>
        <begin position="22"/>
        <end position="108"/>
    </location>
</feature>
<dbReference type="Proteomes" id="UP001189429">
    <property type="component" value="Unassembled WGS sequence"/>
</dbReference>
<evidence type="ECO:0000256" key="6">
    <source>
        <dbReference type="SAM" id="SignalP"/>
    </source>
</evidence>
<evidence type="ECO:0000256" key="4">
    <source>
        <dbReference type="ARBA" id="ARBA00023203"/>
    </source>
</evidence>
<dbReference type="Pfam" id="PF04062">
    <property type="entry name" value="P21-Arc"/>
    <property type="match status" value="1"/>
</dbReference>
<accession>A0ABN9WYI2</accession>
<dbReference type="SUPFAM" id="SSF69060">
    <property type="entry name" value="Arp2/3 complex 21 kDa subunit ARPC3"/>
    <property type="match status" value="1"/>
</dbReference>
<sequence length="108" mass="11689">VLGGGDRVLIYLTLWIQKCLATADRASGAEDASRQLEAMAAADLPGPGDPGFVIASLIPAGAPHDNQVAKAYLKQLRQETLHRLLPLLYGADGQANKWWFQYAKKRCG</sequence>
<reference evidence="7" key="1">
    <citation type="submission" date="2023-10" db="EMBL/GenBank/DDBJ databases">
        <authorList>
            <person name="Chen Y."/>
            <person name="Shah S."/>
            <person name="Dougan E. K."/>
            <person name="Thang M."/>
            <person name="Chan C."/>
        </authorList>
    </citation>
    <scope>NUCLEOTIDE SEQUENCE [LARGE SCALE GENOMIC DNA]</scope>
</reference>
<evidence type="ECO:0000256" key="3">
    <source>
        <dbReference type="ARBA" id="ARBA00022490"/>
    </source>
</evidence>
<keyword evidence="4" id="KW-0009">Actin-binding</keyword>
<keyword evidence="8" id="KW-1185">Reference proteome</keyword>
<keyword evidence="5" id="KW-0206">Cytoskeleton</keyword>
<keyword evidence="6" id="KW-0732">Signal</keyword>
<comment type="similarity">
    <text evidence="2">Belongs to the ARPC3 family.</text>
</comment>
<evidence type="ECO:0000256" key="2">
    <source>
        <dbReference type="ARBA" id="ARBA00010856"/>
    </source>
</evidence>
<feature type="non-terminal residue" evidence="7">
    <location>
        <position position="1"/>
    </location>
</feature>
<evidence type="ECO:0008006" key="9">
    <source>
        <dbReference type="Google" id="ProtNLM"/>
    </source>
</evidence>
<keyword evidence="3" id="KW-0963">Cytoplasm</keyword>
<comment type="subcellular location">
    <subcellularLocation>
        <location evidence="1">Cytoplasm</location>
        <location evidence="1">Cytoskeleton</location>
    </subcellularLocation>
</comment>
<evidence type="ECO:0000256" key="5">
    <source>
        <dbReference type="ARBA" id="ARBA00023212"/>
    </source>
</evidence>
<dbReference type="InterPro" id="IPR007204">
    <property type="entry name" value="ARPC3"/>
</dbReference>
<dbReference type="EMBL" id="CAUYUJ010019377">
    <property type="protein sequence ID" value="CAK0890688.1"/>
    <property type="molecule type" value="Genomic_DNA"/>
</dbReference>
<dbReference type="PANTHER" id="PTHR12391">
    <property type="entry name" value="ARP2/3 COMPLEX 21 KD SUBUNIT"/>
    <property type="match status" value="1"/>
</dbReference>
<evidence type="ECO:0000313" key="7">
    <source>
        <dbReference type="EMBL" id="CAK0890688.1"/>
    </source>
</evidence>
<name>A0ABN9WYI2_9DINO</name>
<feature type="signal peptide" evidence="6">
    <location>
        <begin position="1"/>
        <end position="21"/>
    </location>
</feature>
<feature type="non-terminal residue" evidence="7">
    <location>
        <position position="108"/>
    </location>
</feature>
<evidence type="ECO:0000256" key="1">
    <source>
        <dbReference type="ARBA" id="ARBA00004245"/>
    </source>
</evidence>
<comment type="caution">
    <text evidence="7">The sequence shown here is derived from an EMBL/GenBank/DDBJ whole genome shotgun (WGS) entry which is preliminary data.</text>
</comment>